<dbReference type="Proteomes" id="UP000799755">
    <property type="component" value="Unassembled WGS sequence"/>
</dbReference>
<dbReference type="EMBL" id="MU003507">
    <property type="protein sequence ID" value="KAF2470781.1"/>
    <property type="molecule type" value="Genomic_DNA"/>
</dbReference>
<protein>
    <submittedName>
        <fullName evidence="1">Uncharacterized protein</fullName>
    </submittedName>
</protein>
<name>A0ACB6QX50_9PLEO</name>
<keyword evidence="2" id="KW-1185">Reference proteome</keyword>
<comment type="caution">
    <text evidence="1">The sequence shown here is derived from an EMBL/GenBank/DDBJ whole genome shotgun (WGS) entry which is preliminary data.</text>
</comment>
<evidence type="ECO:0000313" key="2">
    <source>
        <dbReference type="Proteomes" id="UP000799755"/>
    </source>
</evidence>
<evidence type="ECO:0000313" key="1">
    <source>
        <dbReference type="EMBL" id="KAF2470781.1"/>
    </source>
</evidence>
<proteinExistence type="predicted"/>
<gene>
    <name evidence="1" type="ORF">BDR25DRAFT_314453</name>
</gene>
<sequence length="746" mass="82199">MSNSSVTQVPFNAFKLIDFGPSLSLKVYQQLYNDNAEPIGVIAIVQSLGLLRPVDEAIDQFNGKWTRGSTTWEFCETGIEVVTGQSSTSNFMAKTRAGEAAVMVLSLLLECMDARDVSEIVRLVIDSSPNNLVQIKPRKTQIKNVVTTIESQTSCISWQEEIMAAQVAVLENSPIWTRDQGPVSSDSFEIPNQCMAAYFQALCAVTNFPDFRCTLHTGGSISLPFLLAHTVCGLRVCVTVNGELVFGNASSDAWQVRLEKSLGQKTTRVKFGQTLNDIQDLLVLDETGKPRANRIDIHGIGKIATIGQALGEREANDIAILVVCVASSILTTWKREVHDHSNPTGSLDYESDSSTASTKETSESKACGEIKRRLTPKAVALWWGCSELASVKMMDEASRLTDLQPTEATWRGLRYSKTTMANIADFEGLSKNEQSQRRLRENKPLSREDYASLTHTLTTYLVLISFLCFNETSKTTIRVRSSSRPQNSAIGRTLRCMRKPKPLAQSDILGSWYYWVRGSGPKSLDNVDAFVVDGFLIYRNLLLQLDLSPEACETVVVEAGHLQFQGYRAELIRSSKNSTTVIGNAASSNLSGPCILRSRDMTGHVDTRWSVDEVQGSLELGLTLECGNSGIQIETSVSNIAKESWSILYGDRTIDCSHDEGFVGRLVEGEVVEELVPGSHHTASPPGVFVSGYRDLKLYRAHRNELGQIACLMSSQGHLRGILRRDACLRCCVSYAERAGLDFLID</sequence>
<reference evidence="1" key="1">
    <citation type="journal article" date="2020" name="Stud. Mycol.">
        <title>101 Dothideomycetes genomes: a test case for predicting lifestyles and emergence of pathogens.</title>
        <authorList>
            <person name="Haridas S."/>
            <person name="Albert R."/>
            <person name="Binder M."/>
            <person name="Bloem J."/>
            <person name="Labutti K."/>
            <person name="Salamov A."/>
            <person name="Andreopoulos B."/>
            <person name="Baker S."/>
            <person name="Barry K."/>
            <person name="Bills G."/>
            <person name="Bluhm B."/>
            <person name="Cannon C."/>
            <person name="Castanera R."/>
            <person name="Culley D."/>
            <person name="Daum C."/>
            <person name="Ezra D."/>
            <person name="Gonzalez J."/>
            <person name="Henrissat B."/>
            <person name="Kuo A."/>
            <person name="Liang C."/>
            <person name="Lipzen A."/>
            <person name="Lutzoni F."/>
            <person name="Magnuson J."/>
            <person name="Mondo S."/>
            <person name="Nolan M."/>
            <person name="Ohm R."/>
            <person name="Pangilinan J."/>
            <person name="Park H.-J."/>
            <person name="Ramirez L."/>
            <person name="Alfaro M."/>
            <person name="Sun H."/>
            <person name="Tritt A."/>
            <person name="Yoshinaga Y."/>
            <person name="Zwiers L.-H."/>
            <person name="Turgeon B."/>
            <person name="Goodwin S."/>
            <person name="Spatafora J."/>
            <person name="Crous P."/>
            <person name="Grigoriev I."/>
        </authorList>
    </citation>
    <scope>NUCLEOTIDE SEQUENCE</scope>
    <source>
        <strain evidence="1">ATCC 200398</strain>
    </source>
</reference>
<accession>A0ACB6QX50</accession>
<organism evidence="1 2">
    <name type="scientific">Lindgomyces ingoldianus</name>
    <dbReference type="NCBI Taxonomy" id="673940"/>
    <lineage>
        <taxon>Eukaryota</taxon>
        <taxon>Fungi</taxon>
        <taxon>Dikarya</taxon>
        <taxon>Ascomycota</taxon>
        <taxon>Pezizomycotina</taxon>
        <taxon>Dothideomycetes</taxon>
        <taxon>Pleosporomycetidae</taxon>
        <taxon>Pleosporales</taxon>
        <taxon>Lindgomycetaceae</taxon>
        <taxon>Lindgomyces</taxon>
    </lineage>
</organism>